<evidence type="ECO:0008006" key="4">
    <source>
        <dbReference type="Google" id="ProtNLM"/>
    </source>
</evidence>
<keyword evidence="3" id="KW-1185">Reference proteome</keyword>
<feature type="chain" id="PRO_5024823637" description="DUF3187 family protein" evidence="1">
    <location>
        <begin position="25"/>
        <end position="333"/>
    </location>
</feature>
<evidence type="ECO:0000313" key="2">
    <source>
        <dbReference type="EMBL" id="QEQ95220.1"/>
    </source>
</evidence>
<dbReference type="KEGG" id="ncu:F0U83_00040"/>
<proteinExistence type="predicted"/>
<dbReference type="EMBL" id="CP043869">
    <property type="protein sequence ID" value="QEQ95220.1"/>
    <property type="molecule type" value="Genomic_DNA"/>
</dbReference>
<evidence type="ECO:0000256" key="1">
    <source>
        <dbReference type="SAM" id="SignalP"/>
    </source>
</evidence>
<dbReference type="RefSeq" id="WP_138985922.1">
    <property type="nucleotide sequence ID" value="NZ_CP043869.1"/>
</dbReference>
<dbReference type="AlphaFoldDB" id="A0A5P1R632"/>
<accession>A0A5P1R632</accession>
<protein>
    <recommendedName>
        <fullName evidence="4">DUF3187 family protein</fullName>
    </recommendedName>
</protein>
<keyword evidence="1" id="KW-0732">Signal</keyword>
<feature type="signal peptide" evidence="1">
    <location>
        <begin position="1"/>
        <end position="24"/>
    </location>
</feature>
<organism evidence="2 3">
    <name type="scientific">Neptunomonas concharum</name>
    <dbReference type="NCBI Taxonomy" id="1031538"/>
    <lineage>
        <taxon>Bacteria</taxon>
        <taxon>Pseudomonadati</taxon>
        <taxon>Pseudomonadota</taxon>
        <taxon>Gammaproteobacteria</taxon>
        <taxon>Oceanospirillales</taxon>
        <taxon>Oceanospirillaceae</taxon>
        <taxon>Neptunomonas</taxon>
    </lineage>
</organism>
<reference evidence="2 3" key="1">
    <citation type="journal article" date="2019" name="Biochem. Eng. J.">
        <title>Metabolic engineering of the marine bacteria Neptunomonas concharum for the production of acetoin and meso-2,3-butanediol from acetate.</title>
        <authorList>
            <person name="Li W."/>
            <person name="Pu N."/>
            <person name="Liu C.-X."/>
            <person name="Yuan Q.-P."/>
            <person name="Li Z.-J."/>
        </authorList>
    </citation>
    <scope>NUCLEOTIDE SEQUENCE [LARGE SCALE GENOMIC DNA]</scope>
    <source>
        <strain evidence="2 3">JCM17730</strain>
    </source>
</reference>
<gene>
    <name evidence="2" type="ORF">F0U83_00040</name>
</gene>
<evidence type="ECO:0000313" key="3">
    <source>
        <dbReference type="Proteomes" id="UP000324760"/>
    </source>
</evidence>
<dbReference type="Proteomes" id="UP000324760">
    <property type="component" value="Chromosome"/>
</dbReference>
<sequence length="333" mass="37263">MLKHRLHYPLLIVLALSPSYPAIAVESHYSIEFGYERIDAQTDTLVANPTLLASHEIGLSNKSNLRISWQLAPSKQNASGIERLYAEPEINFSDIRVYGEKDSIYWNIGIQPIFFGYPAALPSSIYSADFLQEHSQINQLAISLGYNFGQAKLEASLFKNSPWDTLHFDLNRKRHGPRWQSDLGNTDSPSSVNINLSGVANQNHQWSINYTHLASDLDAVLNSDLLMGAYVGSFNDLRLQAEVGVFQNNRGYPVDSISTLLGLVKTVGRHNFSLGLGYRAPSNDNTPVIRERLIELAYQTHLTNNLSFTLGISTLFEDKSSQRAFGLIIDYQL</sequence>
<name>A0A5P1R632_9GAMM</name>